<proteinExistence type="predicted"/>
<dbReference type="EnsemblMetazoa" id="ASIC008991-RA">
    <property type="protein sequence ID" value="ASIC008991-PA"/>
    <property type="gene ID" value="ASIC008991"/>
</dbReference>
<evidence type="ECO:0000256" key="1">
    <source>
        <dbReference type="SAM" id="MobiDB-lite"/>
    </source>
</evidence>
<feature type="region of interest" description="Disordered" evidence="1">
    <location>
        <begin position="1"/>
        <end position="43"/>
    </location>
</feature>
<accession>A0A084VTW2</accession>
<dbReference type="AlphaFoldDB" id="A0A084VTW2"/>
<name>A0A084VTW2_ANOSI</name>
<dbReference type="VEuPathDB" id="VectorBase:ASIS010356"/>
<dbReference type="Proteomes" id="UP000030765">
    <property type="component" value="Unassembled WGS sequence"/>
</dbReference>
<organism evidence="3 4">
    <name type="scientific">Anopheles sinensis</name>
    <name type="common">Mosquito</name>
    <dbReference type="NCBI Taxonomy" id="74873"/>
    <lineage>
        <taxon>Eukaryota</taxon>
        <taxon>Metazoa</taxon>
        <taxon>Ecdysozoa</taxon>
        <taxon>Arthropoda</taxon>
        <taxon>Hexapoda</taxon>
        <taxon>Insecta</taxon>
        <taxon>Pterygota</taxon>
        <taxon>Neoptera</taxon>
        <taxon>Endopterygota</taxon>
        <taxon>Diptera</taxon>
        <taxon>Nematocera</taxon>
        <taxon>Culicoidea</taxon>
        <taxon>Culicidae</taxon>
        <taxon>Anophelinae</taxon>
        <taxon>Anopheles</taxon>
    </lineage>
</organism>
<sequence length="109" mass="11709">MTWAGRRRRKGGRGGNSSSSTDNDDASRSLYYPPARNETIGLGEERPLEELVVLQEANSTASSLDVQVDDIIYDIEDVMMLSVAPPPAADSLGGRVEEEGADLEVILGT</sequence>
<evidence type="ECO:0000313" key="4">
    <source>
        <dbReference type="Proteomes" id="UP000030765"/>
    </source>
</evidence>
<keyword evidence="4" id="KW-1185">Reference proteome</keyword>
<gene>
    <name evidence="2" type="ORF">ZHAS_00008991</name>
</gene>
<evidence type="ECO:0000313" key="3">
    <source>
        <dbReference type="EnsemblMetazoa" id="ASIC008991-PA"/>
    </source>
</evidence>
<dbReference type="EMBL" id="ATLV01016518">
    <property type="status" value="NOT_ANNOTATED_CDS"/>
    <property type="molecule type" value="Genomic_DNA"/>
</dbReference>
<protein>
    <submittedName>
        <fullName evidence="2 3">Uncharacterized protein</fullName>
    </submittedName>
</protein>
<dbReference type="VEuPathDB" id="VectorBase:ASIC008991"/>
<feature type="compositionally biased region" description="Basic residues" evidence="1">
    <location>
        <begin position="1"/>
        <end position="12"/>
    </location>
</feature>
<reference evidence="2 4" key="1">
    <citation type="journal article" date="2014" name="BMC Genomics">
        <title>Genome sequence of Anopheles sinensis provides insight into genetics basis of mosquito competence for malaria parasites.</title>
        <authorList>
            <person name="Zhou D."/>
            <person name="Zhang D."/>
            <person name="Ding G."/>
            <person name="Shi L."/>
            <person name="Hou Q."/>
            <person name="Ye Y."/>
            <person name="Xu Y."/>
            <person name="Zhou H."/>
            <person name="Xiong C."/>
            <person name="Li S."/>
            <person name="Yu J."/>
            <person name="Hong S."/>
            <person name="Yu X."/>
            <person name="Zou P."/>
            <person name="Chen C."/>
            <person name="Chang X."/>
            <person name="Wang W."/>
            <person name="Lv Y."/>
            <person name="Sun Y."/>
            <person name="Ma L."/>
            <person name="Shen B."/>
            <person name="Zhu C."/>
        </authorList>
    </citation>
    <scope>NUCLEOTIDE SEQUENCE [LARGE SCALE GENOMIC DNA]</scope>
</reference>
<reference evidence="3" key="2">
    <citation type="submission" date="2020-05" db="UniProtKB">
        <authorList>
            <consortium name="EnsemblMetazoa"/>
        </authorList>
    </citation>
    <scope>IDENTIFICATION</scope>
</reference>
<dbReference type="EMBL" id="KE525092">
    <property type="protein sequence ID" value="KFB41406.1"/>
    <property type="molecule type" value="Genomic_DNA"/>
</dbReference>
<evidence type="ECO:0000313" key="2">
    <source>
        <dbReference type="EMBL" id="KFB41406.1"/>
    </source>
</evidence>